<keyword evidence="1" id="KW-0732">Signal</keyword>
<reference evidence="3 4" key="1">
    <citation type="submission" date="2017-04" db="EMBL/GenBank/DDBJ databases">
        <authorList>
            <person name="Afonso C.L."/>
            <person name="Miller P.J."/>
            <person name="Scott M.A."/>
            <person name="Spackman E."/>
            <person name="Goraichik I."/>
            <person name="Dimitrov K.M."/>
            <person name="Suarez D.L."/>
            <person name="Swayne D.E."/>
        </authorList>
    </citation>
    <scope>NUCLEOTIDE SEQUENCE [LARGE SCALE GENOMIC DNA]</scope>
    <source>
        <strain evidence="3 4">DSM 19625</strain>
    </source>
</reference>
<dbReference type="InterPro" id="IPR008969">
    <property type="entry name" value="CarboxyPept-like_regulatory"/>
</dbReference>
<name>A0A1W2BPE2_9SPHI</name>
<dbReference type="EMBL" id="FWYB01000002">
    <property type="protein sequence ID" value="SMC74532.1"/>
    <property type="molecule type" value="Genomic_DNA"/>
</dbReference>
<gene>
    <name evidence="3" type="ORF">SAMN04488101_102665</name>
</gene>
<sequence>MAKKRIIENFRNFIALFFISILFYACASMQQPQGGPKDTEPPKILKITPKNLSVNFTATKIVLEFDEYFKIQNESKEFTVSPEMAKAPLLKTKGKRLEVSIQDTLEKNTTYTLNFGKAIADVNESNVVKNFTYVFSTGPKLDSLSIKGKVINSVTGEPELDALVFILPLKRDTIFGKSKPSIFTTTDSSGNYSLNNLRKDTYKIYALKEKNGDKVYQQASDEVGFLKDSIVLDKVMDNVNLSIFKEDATTFRVLDKRLNTDGSITFSFNQKLQKPEVTVTEPPALDATKIIKFSKNNDSLRIWLKDLSFDSTKIAIKEAGKLLQSVTFTRGKKETYTRVISESDNIDNRMLNPNKPLKLTFNFPIESTDLTKISLLEDSVARTGFTFVKDSTDLLSYYFRYPWRPKKTYEIKFQAGAVTGIFNSKNKEFIKTFELANKDDYGTLIVKIVPPELNKSYILEVLDGNKGVVNTLVITRDTTVKFANYRAGKYWLRISYDTNKNGKWDTGSVKLGQQPEKIWNEPKELSIRANWERNETVTIPKE</sequence>
<dbReference type="SUPFAM" id="SSF49464">
    <property type="entry name" value="Carboxypeptidase regulatory domain-like"/>
    <property type="match status" value="1"/>
</dbReference>
<evidence type="ECO:0000313" key="4">
    <source>
        <dbReference type="Proteomes" id="UP000192678"/>
    </source>
</evidence>
<dbReference type="AlphaFoldDB" id="A0A1W2BPE2"/>
<evidence type="ECO:0000256" key="1">
    <source>
        <dbReference type="ARBA" id="ARBA00022729"/>
    </source>
</evidence>
<dbReference type="RefSeq" id="WP_084288631.1">
    <property type="nucleotide sequence ID" value="NZ_FWYB01000002.1"/>
</dbReference>
<dbReference type="PROSITE" id="PS51257">
    <property type="entry name" value="PROKAR_LIPOPROTEIN"/>
    <property type="match status" value="1"/>
</dbReference>
<evidence type="ECO:0000313" key="3">
    <source>
        <dbReference type="EMBL" id="SMC74532.1"/>
    </source>
</evidence>
<protein>
    <submittedName>
        <fullName evidence="3">Ig-like domain-containing protein</fullName>
    </submittedName>
</protein>
<dbReference type="OrthoDB" id="9809989at2"/>
<feature type="domain" description="SbsA Ig-like" evidence="2">
    <location>
        <begin position="38"/>
        <end position="137"/>
    </location>
</feature>
<dbReference type="Proteomes" id="UP000192678">
    <property type="component" value="Unassembled WGS sequence"/>
</dbReference>
<dbReference type="InterPro" id="IPR032812">
    <property type="entry name" value="SbsA_Ig"/>
</dbReference>
<keyword evidence="4" id="KW-1185">Reference proteome</keyword>
<organism evidence="3 4">
    <name type="scientific">Pedobacter nyackensis</name>
    <dbReference type="NCBI Taxonomy" id="475255"/>
    <lineage>
        <taxon>Bacteria</taxon>
        <taxon>Pseudomonadati</taxon>
        <taxon>Bacteroidota</taxon>
        <taxon>Sphingobacteriia</taxon>
        <taxon>Sphingobacteriales</taxon>
        <taxon>Sphingobacteriaceae</taxon>
        <taxon>Pedobacter</taxon>
    </lineage>
</organism>
<dbReference type="Pfam" id="PF13205">
    <property type="entry name" value="Big_5"/>
    <property type="match status" value="1"/>
</dbReference>
<dbReference type="Gene3D" id="2.60.40.1120">
    <property type="entry name" value="Carboxypeptidase-like, regulatory domain"/>
    <property type="match status" value="1"/>
</dbReference>
<proteinExistence type="predicted"/>
<dbReference type="STRING" id="475255.SAMN04488101_102665"/>
<accession>A0A1W2BPE2</accession>
<evidence type="ECO:0000259" key="2">
    <source>
        <dbReference type="Pfam" id="PF13205"/>
    </source>
</evidence>